<dbReference type="InterPro" id="IPR027417">
    <property type="entry name" value="P-loop_NTPase"/>
</dbReference>
<dbReference type="InterPro" id="IPR003593">
    <property type="entry name" value="AAA+_ATPase"/>
</dbReference>
<feature type="domain" description="AAA+ ATPase" evidence="8">
    <location>
        <begin position="184"/>
        <end position="335"/>
    </location>
</feature>
<dbReference type="GO" id="GO:0005795">
    <property type="term" value="C:Golgi stack"/>
    <property type="evidence" value="ECO:0007669"/>
    <property type="project" value="TreeGrafter"/>
</dbReference>
<comment type="catalytic activity">
    <reaction evidence="7">
        <text>ATP + H2O = ADP + phosphate + H(+)</text>
        <dbReference type="Rhea" id="RHEA:13065"/>
        <dbReference type="ChEBI" id="CHEBI:15377"/>
        <dbReference type="ChEBI" id="CHEBI:15378"/>
        <dbReference type="ChEBI" id="CHEBI:30616"/>
        <dbReference type="ChEBI" id="CHEBI:43474"/>
        <dbReference type="ChEBI" id="CHEBI:456216"/>
        <dbReference type="EC" id="3.6.4.6"/>
    </reaction>
</comment>
<evidence type="ECO:0000256" key="1">
    <source>
        <dbReference type="ARBA" id="ARBA00006914"/>
    </source>
</evidence>
<protein>
    <recommendedName>
        <fullName evidence="7">Vesicle-fusing ATPase</fullName>
        <ecNumber evidence="7">3.6.4.6</ecNumber>
    </recommendedName>
</protein>
<dbReference type="GO" id="GO:0016887">
    <property type="term" value="F:ATP hydrolysis activity"/>
    <property type="evidence" value="ECO:0007669"/>
    <property type="project" value="InterPro"/>
</dbReference>
<evidence type="ECO:0000256" key="3">
    <source>
        <dbReference type="ARBA" id="ARBA00022741"/>
    </source>
</evidence>
<dbReference type="InterPro" id="IPR039812">
    <property type="entry name" value="Vesicle-fus_ATPase"/>
</dbReference>
<dbReference type="Gene3D" id="3.40.50.300">
    <property type="entry name" value="P-loop containing nucleotide triphosphate hydrolases"/>
    <property type="match status" value="1"/>
</dbReference>
<dbReference type="OrthoDB" id="9982946at2759"/>
<dbReference type="GO" id="GO:0005524">
    <property type="term" value="F:ATP binding"/>
    <property type="evidence" value="ECO:0007669"/>
    <property type="project" value="UniProtKB-UniRule"/>
</dbReference>
<evidence type="ECO:0000256" key="5">
    <source>
        <dbReference type="ARBA" id="ARBA00022927"/>
    </source>
</evidence>
<dbReference type="EMBL" id="BDSP01000074">
    <property type="protein sequence ID" value="GAX13858.1"/>
    <property type="molecule type" value="Genomic_DNA"/>
</dbReference>
<dbReference type="AlphaFoldDB" id="A0A1Z5JJ95"/>
<reference evidence="9 10" key="1">
    <citation type="journal article" date="2015" name="Plant Cell">
        <title>Oil accumulation by the oleaginous diatom Fistulifera solaris as revealed by the genome and transcriptome.</title>
        <authorList>
            <person name="Tanaka T."/>
            <person name="Maeda Y."/>
            <person name="Veluchamy A."/>
            <person name="Tanaka M."/>
            <person name="Abida H."/>
            <person name="Marechal E."/>
            <person name="Bowler C."/>
            <person name="Muto M."/>
            <person name="Sunaga Y."/>
            <person name="Tanaka M."/>
            <person name="Yoshino T."/>
            <person name="Taniguchi T."/>
            <person name="Fukuda Y."/>
            <person name="Nemoto M."/>
            <person name="Matsumoto M."/>
            <person name="Wong P.S."/>
            <person name="Aburatani S."/>
            <person name="Fujibuchi W."/>
        </authorList>
    </citation>
    <scope>NUCLEOTIDE SEQUENCE [LARGE SCALE GENOMIC DNA]</scope>
    <source>
        <strain evidence="9 10">JPCC DA0580</strain>
    </source>
</reference>
<keyword evidence="2 7" id="KW-0813">Transport</keyword>
<dbReference type="FunFam" id="3.40.50.300:FF:000154">
    <property type="entry name" value="Vesicle-fusing ATPase 1"/>
    <property type="match status" value="1"/>
</dbReference>
<comment type="similarity">
    <text evidence="1 6">Belongs to the AAA ATPase family.</text>
</comment>
<dbReference type="InterPro" id="IPR003959">
    <property type="entry name" value="ATPase_AAA_core"/>
</dbReference>
<name>A0A1Z5JJ95_FISSO</name>
<evidence type="ECO:0000313" key="9">
    <source>
        <dbReference type="EMBL" id="GAX13858.1"/>
    </source>
</evidence>
<dbReference type="Proteomes" id="UP000198406">
    <property type="component" value="Unassembled WGS sequence"/>
</dbReference>
<dbReference type="PROSITE" id="PS00674">
    <property type="entry name" value="AAA"/>
    <property type="match status" value="1"/>
</dbReference>
<keyword evidence="5 7" id="KW-0653">Protein transport</keyword>
<comment type="subcellular location">
    <subcellularLocation>
        <location evidence="7">Cytoplasm</location>
    </subcellularLocation>
</comment>
<keyword evidence="3 6" id="KW-0547">Nucleotide-binding</keyword>
<keyword evidence="7" id="KW-0963">Cytoplasm</keyword>
<comment type="function">
    <text evidence="7">Required for vesicle-mediated transport. Catalyzes the fusion of transport vesicles within the Golgi cisternae. Is also required for transport from the endoplasmic reticulum to the Golgi stack. Seems to function as a fusion protein required for the delivery of cargo proteins to all compartments of the Golgi stack independent of vesicle origin.</text>
</comment>
<gene>
    <name evidence="9" type="ORF">FisN_5Lh246</name>
</gene>
<proteinExistence type="inferred from homology"/>
<keyword evidence="7" id="KW-0378">Hydrolase</keyword>
<keyword evidence="10" id="KW-1185">Reference proteome</keyword>
<comment type="caution">
    <text evidence="9">The sequence shown here is derived from an EMBL/GenBank/DDBJ whole genome shotgun (WGS) entry which is preliminary data.</text>
</comment>
<dbReference type="InterPro" id="IPR003960">
    <property type="entry name" value="ATPase_AAA_CS"/>
</dbReference>
<dbReference type="SUPFAM" id="SSF52540">
    <property type="entry name" value="P-loop containing nucleoside triphosphate hydrolases"/>
    <property type="match status" value="1"/>
</dbReference>
<dbReference type="SMART" id="SM00382">
    <property type="entry name" value="AAA"/>
    <property type="match status" value="1"/>
</dbReference>
<keyword evidence="7" id="KW-0479">Metal-binding</keyword>
<dbReference type="GO" id="GO:0043001">
    <property type="term" value="P:Golgi to plasma membrane protein transport"/>
    <property type="evidence" value="ECO:0007669"/>
    <property type="project" value="TreeGrafter"/>
</dbReference>
<evidence type="ECO:0000259" key="8">
    <source>
        <dbReference type="SMART" id="SM00382"/>
    </source>
</evidence>
<dbReference type="GO" id="GO:0035494">
    <property type="term" value="P:SNARE complex disassembly"/>
    <property type="evidence" value="ECO:0007669"/>
    <property type="project" value="InterPro"/>
</dbReference>
<dbReference type="PANTHER" id="PTHR23078:SF3">
    <property type="entry name" value="VESICLE-FUSING ATPASE"/>
    <property type="match status" value="1"/>
</dbReference>
<evidence type="ECO:0000256" key="4">
    <source>
        <dbReference type="ARBA" id="ARBA00022840"/>
    </source>
</evidence>
<dbReference type="GO" id="GO:0006891">
    <property type="term" value="P:intra-Golgi vesicle-mediated transport"/>
    <property type="evidence" value="ECO:0007669"/>
    <property type="project" value="TreeGrafter"/>
</dbReference>
<dbReference type="PANTHER" id="PTHR23078">
    <property type="entry name" value="VESICULAR-FUSION PROTEIN NSF"/>
    <property type="match status" value="1"/>
</dbReference>
<keyword evidence="7" id="KW-0931">ER-Golgi transport</keyword>
<evidence type="ECO:0000256" key="7">
    <source>
        <dbReference type="RuleBase" id="RU367045"/>
    </source>
</evidence>
<dbReference type="Gene3D" id="1.10.8.60">
    <property type="match status" value="1"/>
</dbReference>
<organism evidence="9 10">
    <name type="scientific">Fistulifera solaris</name>
    <name type="common">Oleaginous diatom</name>
    <dbReference type="NCBI Taxonomy" id="1519565"/>
    <lineage>
        <taxon>Eukaryota</taxon>
        <taxon>Sar</taxon>
        <taxon>Stramenopiles</taxon>
        <taxon>Ochrophyta</taxon>
        <taxon>Bacillariophyta</taxon>
        <taxon>Bacillariophyceae</taxon>
        <taxon>Bacillariophycidae</taxon>
        <taxon>Naviculales</taxon>
        <taxon>Naviculaceae</taxon>
        <taxon>Fistulifera</taxon>
    </lineage>
</organism>
<sequence length="443" mass="48247">MSLTSPLREPEGTVVVTKLLMGAVSQEDLVGKRQQHTRQKELSSKESATWTTLGGKDRMYHAMDMGTGVLFEVLLLPSSPSVPATISTGDNMCLTSADWPIEQRLHFRSSSTKESKDEKAIIQQVEAQTVAFSIHTEFQSALGGLQPQIDTIVRRVLEGRVLLRSNSSTTPMEARKLASLGLVPVRGLLLYGPPGCGKTALARELARVLRAREPKIVAAPELLDRWVGGSEKKVRALFQDAEAELAACGGDATKSALHVIVIDEIDAVFRKRTSSEDSGESTRSSVVNQILTKLDGVKAIPNVLLIGMTNRKELLDEALLRPGRLEVQVEIPMPNREGRREILAIHFAALRKNHRLCPRLCDALDGTLSENQRFWRRIEKSTFDPASNQATGGFSGADLAGLVRCAASIGLAKARNAGSGVSGLFITLDDVQQALVEMRKSRV</sequence>
<evidence type="ECO:0000256" key="2">
    <source>
        <dbReference type="ARBA" id="ARBA00022448"/>
    </source>
</evidence>
<evidence type="ECO:0000256" key="6">
    <source>
        <dbReference type="RuleBase" id="RU003651"/>
    </source>
</evidence>
<dbReference type="GO" id="GO:0046872">
    <property type="term" value="F:metal ion binding"/>
    <property type="evidence" value="ECO:0007669"/>
    <property type="project" value="UniProtKB-UniRule"/>
</dbReference>
<evidence type="ECO:0000313" key="10">
    <source>
        <dbReference type="Proteomes" id="UP000198406"/>
    </source>
</evidence>
<dbReference type="InParanoid" id="A0A1Z5JJ95"/>
<comment type="cofactor">
    <cofactor evidence="7">
        <name>Mg(2+)</name>
        <dbReference type="ChEBI" id="CHEBI:18420"/>
    </cofactor>
    <text evidence="7">Binds 1 Mg(2+) ion per subunit.</text>
</comment>
<dbReference type="EC" id="3.6.4.6" evidence="7"/>
<accession>A0A1Z5JJ95</accession>
<keyword evidence="4 6" id="KW-0067">ATP-binding</keyword>
<dbReference type="Pfam" id="PF00004">
    <property type="entry name" value="AAA"/>
    <property type="match status" value="1"/>
</dbReference>
<keyword evidence="7" id="KW-0460">Magnesium</keyword>